<keyword evidence="3" id="KW-1185">Reference proteome</keyword>
<keyword evidence="1" id="KW-0812">Transmembrane</keyword>
<evidence type="ECO:0000313" key="3">
    <source>
        <dbReference type="Proteomes" id="UP000585638"/>
    </source>
</evidence>
<accession>A0A7W9KJM3</accession>
<gene>
    <name evidence="2" type="ORF">BJ998_004846</name>
</gene>
<keyword evidence="1" id="KW-0472">Membrane</keyword>
<evidence type="ECO:0000313" key="2">
    <source>
        <dbReference type="EMBL" id="MBB5893650.1"/>
    </source>
</evidence>
<protein>
    <submittedName>
        <fullName evidence="2">Uncharacterized protein</fullName>
    </submittedName>
</protein>
<feature type="transmembrane region" description="Helical" evidence="1">
    <location>
        <begin position="168"/>
        <end position="187"/>
    </location>
</feature>
<organism evidence="2 3">
    <name type="scientific">Kutzneria kofuensis</name>
    <dbReference type="NCBI Taxonomy" id="103725"/>
    <lineage>
        <taxon>Bacteria</taxon>
        <taxon>Bacillati</taxon>
        <taxon>Actinomycetota</taxon>
        <taxon>Actinomycetes</taxon>
        <taxon>Pseudonocardiales</taxon>
        <taxon>Pseudonocardiaceae</taxon>
        <taxon>Kutzneria</taxon>
    </lineage>
</organism>
<dbReference type="EMBL" id="JACHIR010000001">
    <property type="protein sequence ID" value="MBB5893650.1"/>
    <property type="molecule type" value="Genomic_DNA"/>
</dbReference>
<feature type="transmembrane region" description="Helical" evidence="1">
    <location>
        <begin position="115"/>
        <end position="137"/>
    </location>
</feature>
<comment type="caution">
    <text evidence="2">The sequence shown here is derived from an EMBL/GenBank/DDBJ whole genome shotgun (WGS) entry which is preliminary data.</text>
</comment>
<sequence length="197" mass="20040">MAGNGFGRVLAGACLVAGPALTGASTAFWEGQSQGATGGALVVLATGLWAYGLVTVLAGVSRKLPRYGAVATLVTVLGVVGGTAFGVQAIYEAALGMSHSRAISALEPYPFAGDVAFWLAGPMFPAALVLTGIGLLLAREAPRWVGALVCLGGLVFPVGQILRIEWVASGVDLLLLVPFAYLAWGMVRDANEVVPAT</sequence>
<dbReference type="AlphaFoldDB" id="A0A7W9KJM3"/>
<feature type="transmembrane region" description="Helical" evidence="1">
    <location>
        <begin position="67"/>
        <end position="91"/>
    </location>
</feature>
<proteinExistence type="predicted"/>
<dbReference type="Proteomes" id="UP000585638">
    <property type="component" value="Unassembled WGS sequence"/>
</dbReference>
<feature type="transmembrane region" description="Helical" evidence="1">
    <location>
        <begin position="40"/>
        <end position="60"/>
    </location>
</feature>
<name>A0A7W9KJM3_9PSEU</name>
<evidence type="ECO:0000256" key="1">
    <source>
        <dbReference type="SAM" id="Phobius"/>
    </source>
</evidence>
<dbReference type="RefSeq" id="WP_184865077.1">
    <property type="nucleotide sequence ID" value="NZ_JACHIR010000001.1"/>
</dbReference>
<reference evidence="2 3" key="1">
    <citation type="submission" date="2020-08" db="EMBL/GenBank/DDBJ databases">
        <title>Sequencing the genomes of 1000 actinobacteria strains.</title>
        <authorList>
            <person name="Klenk H.-P."/>
        </authorList>
    </citation>
    <scope>NUCLEOTIDE SEQUENCE [LARGE SCALE GENOMIC DNA]</scope>
    <source>
        <strain evidence="2 3">DSM 43851</strain>
    </source>
</reference>
<feature type="transmembrane region" description="Helical" evidence="1">
    <location>
        <begin position="144"/>
        <end position="162"/>
    </location>
</feature>
<keyword evidence="1" id="KW-1133">Transmembrane helix</keyword>